<accession>A0A147KFX3</accession>
<dbReference type="PATRIC" id="fig|665004.4.peg.3814"/>
<evidence type="ECO:0000259" key="4">
    <source>
        <dbReference type="Pfam" id="PF00725"/>
    </source>
</evidence>
<dbReference type="PANTHER" id="PTHR48075">
    <property type="entry name" value="3-HYDROXYACYL-COA DEHYDROGENASE FAMILY PROTEIN"/>
    <property type="match status" value="1"/>
</dbReference>
<dbReference type="Gene3D" id="3.40.50.720">
    <property type="entry name" value="NAD(P)-binding Rossmann-like Domain"/>
    <property type="match status" value="1"/>
</dbReference>
<dbReference type="Gene3D" id="1.10.1040.10">
    <property type="entry name" value="N-(1-d-carboxylethyl)-l-norvaline Dehydrogenase, domain 2"/>
    <property type="match status" value="2"/>
</dbReference>
<feature type="domain" description="3-hydroxyacyl-CoA dehydrogenase C-terminal" evidence="4">
    <location>
        <begin position="188"/>
        <end position="284"/>
    </location>
</feature>
<dbReference type="STRING" id="665004.AC529_13480"/>
<evidence type="ECO:0000313" key="6">
    <source>
        <dbReference type="EMBL" id="KUP96193.1"/>
    </source>
</evidence>
<evidence type="ECO:0000313" key="7">
    <source>
        <dbReference type="Proteomes" id="UP000074382"/>
    </source>
</evidence>
<keyword evidence="7" id="KW-1185">Reference proteome</keyword>
<dbReference type="OrthoDB" id="9771883at2"/>
<dbReference type="InterPro" id="IPR013328">
    <property type="entry name" value="6PGD_dom2"/>
</dbReference>
<gene>
    <name evidence="6" type="ORF">AC529_13480</name>
</gene>
<dbReference type="SUPFAM" id="SSF51735">
    <property type="entry name" value="NAD(P)-binding Rossmann-fold domains"/>
    <property type="match status" value="1"/>
</dbReference>
<dbReference type="InterPro" id="IPR036291">
    <property type="entry name" value="NAD(P)-bd_dom_sf"/>
</dbReference>
<dbReference type="AlphaFoldDB" id="A0A147KFX3"/>
<dbReference type="Proteomes" id="UP000074382">
    <property type="component" value="Unassembled WGS sequence"/>
</dbReference>
<dbReference type="GO" id="GO:0070403">
    <property type="term" value="F:NAD+ binding"/>
    <property type="evidence" value="ECO:0007669"/>
    <property type="project" value="InterPro"/>
</dbReference>
<proteinExistence type="inferred from homology"/>
<reference evidence="7" key="1">
    <citation type="journal article" date="2017" name="Acta Aliment.">
        <title>Plant polysaccharide degrading enzyme system of Thermpbifida cellulosilytica TB100 revealed by de novo genome project data.</title>
        <authorList>
            <person name="Toth A."/>
            <person name="Baka E."/>
            <person name="Luzics S."/>
            <person name="Bata-Vidacs I."/>
            <person name="Nagy I."/>
            <person name="Balint B."/>
            <person name="Herceg R."/>
            <person name="Olasz F."/>
            <person name="Wilk T."/>
            <person name="Nagy T."/>
            <person name="Kriszt B."/>
            <person name="Nagy I."/>
            <person name="Kukolya J."/>
        </authorList>
    </citation>
    <scope>NUCLEOTIDE SEQUENCE [LARGE SCALE GENOMIC DNA]</scope>
    <source>
        <strain evidence="7">TB100</strain>
    </source>
</reference>
<comment type="pathway">
    <text evidence="1">Lipid metabolism; butanoate metabolism.</text>
</comment>
<dbReference type="RefSeq" id="WP_068758420.1">
    <property type="nucleotide sequence ID" value="NZ_KQ950186.1"/>
</dbReference>
<organism evidence="6 7">
    <name type="scientific">Thermobifida cellulosilytica TB100</name>
    <dbReference type="NCBI Taxonomy" id="665004"/>
    <lineage>
        <taxon>Bacteria</taxon>
        <taxon>Bacillati</taxon>
        <taxon>Actinomycetota</taxon>
        <taxon>Actinomycetes</taxon>
        <taxon>Streptosporangiales</taxon>
        <taxon>Nocardiopsidaceae</taxon>
        <taxon>Thermobifida</taxon>
    </lineage>
</organism>
<dbReference type="SUPFAM" id="SSF48179">
    <property type="entry name" value="6-phosphogluconate dehydrogenase C-terminal domain-like"/>
    <property type="match status" value="2"/>
</dbReference>
<dbReference type="GO" id="GO:0006635">
    <property type="term" value="P:fatty acid beta-oxidation"/>
    <property type="evidence" value="ECO:0007669"/>
    <property type="project" value="TreeGrafter"/>
</dbReference>
<dbReference type="PANTHER" id="PTHR48075:SF9">
    <property type="entry name" value="3-HYDROXYBUTYRYL-COA DEHYDROGENASE"/>
    <property type="match status" value="1"/>
</dbReference>
<dbReference type="InterPro" id="IPR006108">
    <property type="entry name" value="3HC_DH_C"/>
</dbReference>
<dbReference type="InterPro" id="IPR008927">
    <property type="entry name" value="6-PGluconate_DH-like_C_sf"/>
</dbReference>
<comment type="similarity">
    <text evidence="2">Belongs to the 3-hydroxyacyl-CoA dehydrogenase family.</text>
</comment>
<comment type="caution">
    <text evidence="6">The sequence shown here is derived from an EMBL/GenBank/DDBJ whole genome shotgun (WGS) entry which is preliminary data.</text>
</comment>
<feature type="domain" description="3-hydroxyacyl-CoA dehydrogenase NAD binding" evidence="5">
    <location>
        <begin position="7"/>
        <end position="185"/>
    </location>
</feature>
<dbReference type="InterPro" id="IPR006176">
    <property type="entry name" value="3-OHacyl-CoA_DH_NAD-bd"/>
</dbReference>
<dbReference type="Pfam" id="PF02737">
    <property type="entry name" value="3HCDH_N"/>
    <property type="match status" value="1"/>
</dbReference>
<protein>
    <submittedName>
        <fullName evidence="6">3-hydroxyacyl-CoA dehydrogenase</fullName>
    </submittedName>
</protein>
<keyword evidence="3" id="KW-0560">Oxidoreductase</keyword>
<dbReference type="EMBL" id="LGEM01000098">
    <property type="protein sequence ID" value="KUP96193.1"/>
    <property type="molecule type" value="Genomic_DNA"/>
</dbReference>
<feature type="domain" description="3-hydroxyacyl-CoA dehydrogenase C-terminal" evidence="4">
    <location>
        <begin position="316"/>
        <end position="392"/>
    </location>
</feature>
<dbReference type="Pfam" id="PF00725">
    <property type="entry name" value="3HCDH"/>
    <property type="match status" value="2"/>
</dbReference>
<evidence type="ECO:0000259" key="5">
    <source>
        <dbReference type="Pfam" id="PF02737"/>
    </source>
</evidence>
<sequence>MVEEFSKVGVVGLGTMGAGIVEVFARAGFAVTGVEIDDAALQRGRGHLEKSLSRAVAKGKLTEDEQRDILGRVTFTTSREDLADADFAVEAVPERLDIKRSVFQDLDRILPSGAILATNTSSLSVTEIAALTNRPGKVVGLHFFNPAPVMKLVEIVTTVVTDPGVLDVATEVVKRLGKTPVAVGDRAGFVANALLVPYLNHAVAVYEQGLATREQIDAAVTEAAGFPMGPLTLSDLVGLDVLLAVMDVLWEEFRSPRYAAAPLLRRMVAAGLHGRKTGRGFYDYSGGDNPAEPEPTAPLAALVGDGADQAALADLLLVPHLNDAARMVGDGYATADDVDTAMRLGCGYPAGLIAMLDERGVKNVTDTLADLSRLGLFTDAAAPLLTMLAARGRDTVRS</sequence>
<name>A0A147KFX3_THECS</name>
<evidence type="ECO:0000256" key="3">
    <source>
        <dbReference type="ARBA" id="ARBA00023002"/>
    </source>
</evidence>
<evidence type="ECO:0000256" key="1">
    <source>
        <dbReference type="ARBA" id="ARBA00005086"/>
    </source>
</evidence>
<dbReference type="FunFam" id="3.40.50.720:FF:000009">
    <property type="entry name" value="Fatty oxidation complex, alpha subunit"/>
    <property type="match status" value="1"/>
</dbReference>
<dbReference type="NCBIfam" id="NF005875">
    <property type="entry name" value="PRK07819.1"/>
    <property type="match status" value="1"/>
</dbReference>
<dbReference type="GO" id="GO:0008691">
    <property type="term" value="F:3-hydroxybutyryl-CoA dehydrogenase activity"/>
    <property type="evidence" value="ECO:0007669"/>
    <property type="project" value="TreeGrafter"/>
</dbReference>
<evidence type="ECO:0000256" key="2">
    <source>
        <dbReference type="ARBA" id="ARBA00009463"/>
    </source>
</evidence>